<feature type="compositionally biased region" description="Acidic residues" evidence="1">
    <location>
        <begin position="15"/>
        <end position="27"/>
    </location>
</feature>
<evidence type="ECO:0000313" key="3">
    <source>
        <dbReference type="Proteomes" id="UP001159428"/>
    </source>
</evidence>
<feature type="region of interest" description="Disordered" evidence="1">
    <location>
        <begin position="1"/>
        <end position="52"/>
    </location>
</feature>
<comment type="caution">
    <text evidence="2">The sequence shown here is derived from an EMBL/GenBank/DDBJ whole genome shotgun (WGS) entry which is preliminary data.</text>
</comment>
<keyword evidence="3" id="KW-1185">Reference proteome</keyword>
<feature type="compositionally biased region" description="Basic and acidic residues" evidence="1">
    <location>
        <begin position="1"/>
        <end position="14"/>
    </location>
</feature>
<proteinExistence type="predicted"/>
<protein>
    <submittedName>
        <fullName evidence="2">Uncharacterized protein</fullName>
    </submittedName>
</protein>
<accession>A0AAU9X788</accession>
<dbReference type="EMBL" id="CALNXJ010000032">
    <property type="protein sequence ID" value="CAH3138539.1"/>
    <property type="molecule type" value="Genomic_DNA"/>
</dbReference>
<gene>
    <name evidence="2" type="ORF">PMEA_00018489</name>
</gene>
<dbReference type="Proteomes" id="UP001159428">
    <property type="component" value="Unassembled WGS sequence"/>
</dbReference>
<reference evidence="2 3" key="1">
    <citation type="submission" date="2022-05" db="EMBL/GenBank/DDBJ databases">
        <authorList>
            <consortium name="Genoscope - CEA"/>
            <person name="William W."/>
        </authorList>
    </citation>
    <scope>NUCLEOTIDE SEQUENCE [LARGE SCALE GENOMIC DNA]</scope>
</reference>
<dbReference type="AlphaFoldDB" id="A0AAU9X788"/>
<organism evidence="2 3">
    <name type="scientific">Pocillopora meandrina</name>
    <dbReference type="NCBI Taxonomy" id="46732"/>
    <lineage>
        <taxon>Eukaryota</taxon>
        <taxon>Metazoa</taxon>
        <taxon>Cnidaria</taxon>
        <taxon>Anthozoa</taxon>
        <taxon>Hexacorallia</taxon>
        <taxon>Scleractinia</taxon>
        <taxon>Astrocoeniina</taxon>
        <taxon>Pocilloporidae</taxon>
        <taxon>Pocillopora</taxon>
    </lineage>
</organism>
<sequence>MADESTGEREKDLSDSDSCESFQDSEEAPDRLSTSSKQSSLKDSKAISSKVKKDWKRRFRYLSYKDFLVQTRSLISMNDKSIVKDLSATASEKIKRRDEEAESIYADDKGYFRGEIFEELESDDNIGFAGDVCKQLNLLPNMDVSDHEPTIIDDSSLRTDLQTDSFTPEIVVVPSSRFVRELKVEKVTMN</sequence>
<evidence type="ECO:0000313" key="2">
    <source>
        <dbReference type="EMBL" id="CAH3138539.1"/>
    </source>
</evidence>
<name>A0AAU9X788_9CNID</name>
<evidence type="ECO:0000256" key="1">
    <source>
        <dbReference type="SAM" id="MobiDB-lite"/>
    </source>
</evidence>